<dbReference type="AlphaFoldDB" id="A0A9P7F4K2"/>
<accession>A0A9P7F4K2</accession>
<gene>
    <name evidence="1" type="ORF">F5147DRAFT_654032</name>
</gene>
<reference evidence="1" key="1">
    <citation type="journal article" date="2020" name="New Phytol.">
        <title>Comparative genomics reveals dynamic genome evolution in host specialist ectomycorrhizal fungi.</title>
        <authorList>
            <person name="Lofgren L.A."/>
            <person name="Nguyen N.H."/>
            <person name="Vilgalys R."/>
            <person name="Ruytinx J."/>
            <person name="Liao H.L."/>
            <person name="Branco S."/>
            <person name="Kuo A."/>
            <person name="LaButti K."/>
            <person name="Lipzen A."/>
            <person name="Andreopoulos W."/>
            <person name="Pangilinan J."/>
            <person name="Riley R."/>
            <person name="Hundley H."/>
            <person name="Na H."/>
            <person name="Barry K."/>
            <person name="Grigoriev I.V."/>
            <person name="Stajich J.E."/>
            <person name="Kennedy P.G."/>
        </authorList>
    </citation>
    <scope>NUCLEOTIDE SEQUENCE</scope>
    <source>
        <strain evidence="1">FC423</strain>
    </source>
</reference>
<evidence type="ECO:0000313" key="2">
    <source>
        <dbReference type="Proteomes" id="UP000823399"/>
    </source>
</evidence>
<proteinExistence type="predicted"/>
<keyword evidence="2" id="KW-1185">Reference proteome</keyword>
<dbReference type="Proteomes" id="UP000823399">
    <property type="component" value="Unassembled WGS sequence"/>
</dbReference>
<dbReference type="OrthoDB" id="2606964at2759"/>
<organism evidence="1 2">
    <name type="scientific">Suillus discolor</name>
    <dbReference type="NCBI Taxonomy" id="1912936"/>
    <lineage>
        <taxon>Eukaryota</taxon>
        <taxon>Fungi</taxon>
        <taxon>Dikarya</taxon>
        <taxon>Basidiomycota</taxon>
        <taxon>Agaricomycotina</taxon>
        <taxon>Agaricomycetes</taxon>
        <taxon>Agaricomycetidae</taxon>
        <taxon>Boletales</taxon>
        <taxon>Suillineae</taxon>
        <taxon>Suillaceae</taxon>
        <taxon>Suillus</taxon>
    </lineage>
</organism>
<protein>
    <submittedName>
        <fullName evidence="1">Uncharacterized protein</fullName>
    </submittedName>
</protein>
<dbReference type="RefSeq" id="XP_041291331.1">
    <property type="nucleotide sequence ID" value="XM_041433836.1"/>
</dbReference>
<name>A0A9P7F4K2_9AGAM</name>
<dbReference type="EMBL" id="JABBWM010000037">
    <property type="protein sequence ID" value="KAG2105775.1"/>
    <property type="molecule type" value="Genomic_DNA"/>
</dbReference>
<sequence length="132" mass="14840">MVGSDSKAGPHRSFDYSEDLYRCIDQLFQISLLLHNVYHSRFLIIILGTPPATETQIGIYNNTKHTISARITNDNGDTGSAGFSDIEPGKYDLWNRSHWQVAFVLKHSVEPSNPKALTLIVKPTGVYYVNDE</sequence>
<evidence type="ECO:0000313" key="1">
    <source>
        <dbReference type="EMBL" id="KAG2105775.1"/>
    </source>
</evidence>
<comment type="caution">
    <text evidence="1">The sequence shown here is derived from an EMBL/GenBank/DDBJ whole genome shotgun (WGS) entry which is preliminary data.</text>
</comment>
<dbReference type="GeneID" id="64696095"/>